<accession>A0A504JI41</accession>
<dbReference type="InterPro" id="IPR006869">
    <property type="entry name" value="DUF547"/>
</dbReference>
<reference evidence="2 3" key="1">
    <citation type="submission" date="2019-06" db="EMBL/GenBank/DDBJ databases">
        <authorList>
            <person name="Meng X."/>
        </authorList>
    </citation>
    <scope>NUCLEOTIDE SEQUENCE [LARGE SCALE GENOMIC DNA]</scope>
    <source>
        <strain evidence="2 3">M625</strain>
    </source>
</reference>
<name>A0A504JI41_9FLAO</name>
<gene>
    <name evidence="2" type="ORF">FHK87_06590</name>
</gene>
<dbReference type="Proteomes" id="UP000315540">
    <property type="component" value="Unassembled WGS sequence"/>
</dbReference>
<dbReference type="OrthoDB" id="526867at2"/>
<keyword evidence="3" id="KW-1185">Reference proteome</keyword>
<evidence type="ECO:0000313" key="2">
    <source>
        <dbReference type="EMBL" id="TPN88075.1"/>
    </source>
</evidence>
<protein>
    <submittedName>
        <fullName evidence="2">DUF547 domain-containing protein</fullName>
    </submittedName>
</protein>
<dbReference type="PANTHER" id="PTHR46361:SF3">
    <property type="entry name" value="ELECTRON CARRIER_ PROTEIN DISULFIDE OXIDOREDUCTASE"/>
    <property type="match status" value="1"/>
</dbReference>
<feature type="domain" description="DUF547" evidence="1">
    <location>
        <begin position="102"/>
        <end position="206"/>
    </location>
</feature>
<dbReference type="AlphaFoldDB" id="A0A504JI41"/>
<evidence type="ECO:0000313" key="3">
    <source>
        <dbReference type="Proteomes" id="UP000315540"/>
    </source>
</evidence>
<dbReference type="Pfam" id="PF04784">
    <property type="entry name" value="DUF547"/>
    <property type="match status" value="1"/>
</dbReference>
<proteinExistence type="predicted"/>
<dbReference type="PANTHER" id="PTHR46361">
    <property type="entry name" value="ELECTRON CARRIER/ PROTEIN DISULFIDE OXIDOREDUCTASE"/>
    <property type="match status" value="1"/>
</dbReference>
<organism evidence="2 3">
    <name type="scientific">Aquimarina algicola</name>
    <dbReference type="NCBI Taxonomy" id="2589995"/>
    <lineage>
        <taxon>Bacteria</taxon>
        <taxon>Pseudomonadati</taxon>
        <taxon>Bacteroidota</taxon>
        <taxon>Flavobacteriia</taxon>
        <taxon>Flavobacteriales</taxon>
        <taxon>Flavobacteriaceae</taxon>
        <taxon>Aquimarina</taxon>
    </lineage>
</organism>
<sequence>MQKSESQETDTITLKKLDNIAPKKEETPKPIVEEVVKAKDSSLTETIPAINDTVIFTHSIWAELLTKYVSDKGIVNYKGFKQDKKSLKKYLDQLSNNLPDQDWNKSKKLAYWMNAYNAFTVKLIIDHYPVQSIKDIKDPWDARFFKLGKKWYNLNEIEHKILRKMGEPKIHFGINCASYSCPKLSNKAFTEQNVNKELQKLAIHFINDPNKNTITPTKVQLSKIFSWFGKDFKTEGTLIDSLNQYSEIKIKPNAIKNFKKYNWNLNE</sequence>
<comment type="caution">
    <text evidence="2">The sequence shown here is derived from an EMBL/GenBank/DDBJ whole genome shotgun (WGS) entry which is preliminary data.</text>
</comment>
<evidence type="ECO:0000259" key="1">
    <source>
        <dbReference type="Pfam" id="PF04784"/>
    </source>
</evidence>
<dbReference type="EMBL" id="VFWZ01000002">
    <property type="protein sequence ID" value="TPN88075.1"/>
    <property type="molecule type" value="Genomic_DNA"/>
</dbReference>